<accession>A0A075P2J9</accession>
<dbReference type="EMBL" id="CP008849">
    <property type="protein sequence ID" value="AIF97577.1"/>
    <property type="molecule type" value="Genomic_DNA"/>
</dbReference>
<evidence type="ECO:0000259" key="4">
    <source>
        <dbReference type="PROSITE" id="PS01124"/>
    </source>
</evidence>
<proteinExistence type="predicted"/>
<dbReference type="SUPFAM" id="SSF46689">
    <property type="entry name" value="Homeodomain-like"/>
    <property type="match status" value="1"/>
</dbReference>
<evidence type="ECO:0000256" key="1">
    <source>
        <dbReference type="ARBA" id="ARBA00023015"/>
    </source>
</evidence>
<keyword evidence="8" id="KW-1185">Reference proteome</keyword>
<evidence type="ECO:0000313" key="8">
    <source>
        <dbReference type="Proteomes" id="UP000056090"/>
    </source>
</evidence>
<dbReference type="Gene3D" id="1.10.10.60">
    <property type="entry name" value="Homeodomain-like"/>
    <property type="match status" value="1"/>
</dbReference>
<evidence type="ECO:0000313" key="7">
    <source>
        <dbReference type="EMBL" id="HBU49732.1"/>
    </source>
</evidence>
<dbReference type="Proteomes" id="UP000264779">
    <property type="component" value="Unassembled WGS sequence"/>
</dbReference>
<dbReference type="InterPro" id="IPR009057">
    <property type="entry name" value="Homeodomain-like_sf"/>
</dbReference>
<gene>
    <name evidence="6" type="ORF">DCW74_14395</name>
    <name evidence="7" type="ORF">DEB45_00620</name>
    <name evidence="5" type="ORF">EP13_02080</name>
</gene>
<dbReference type="EMBL" id="DNAN01000506">
    <property type="protein sequence ID" value="HAW76909.1"/>
    <property type="molecule type" value="Genomic_DNA"/>
</dbReference>
<dbReference type="EMBL" id="DONK01000007">
    <property type="protein sequence ID" value="HBU49732.1"/>
    <property type="molecule type" value="Genomic_DNA"/>
</dbReference>
<protein>
    <submittedName>
        <fullName evidence="5">AraC family transcriptional regulator</fullName>
    </submittedName>
</protein>
<dbReference type="SMART" id="SM00342">
    <property type="entry name" value="HTH_ARAC"/>
    <property type="match status" value="1"/>
</dbReference>
<dbReference type="InterPro" id="IPR018060">
    <property type="entry name" value="HTH_AraC"/>
</dbReference>
<evidence type="ECO:0000313" key="10">
    <source>
        <dbReference type="Proteomes" id="UP000264779"/>
    </source>
</evidence>
<organism evidence="5 8">
    <name type="scientific">Alteromonas australica</name>
    <dbReference type="NCBI Taxonomy" id="589873"/>
    <lineage>
        <taxon>Bacteria</taxon>
        <taxon>Pseudomonadati</taxon>
        <taxon>Pseudomonadota</taxon>
        <taxon>Gammaproteobacteria</taxon>
        <taxon>Alteromonadales</taxon>
        <taxon>Alteromonadaceae</taxon>
        <taxon>Alteromonas/Salinimonas group</taxon>
        <taxon>Alteromonas</taxon>
    </lineage>
</organism>
<evidence type="ECO:0000256" key="2">
    <source>
        <dbReference type="ARBA" id="ARBA00023125"/>
    </source>
</evidence>
<dbReference type="GO" id="GO:0043565">
    <property type="term" value="F:sequence-specific DNA binding"/>
    <property type="evidence" value="ECO:0007669"/>
    <property type="project" value="InterPro"/>
</dbReference>
<keyword evidence="1" id="KW-0805">Transcription regulation</keyword>
<keyword evidence="2" id="KW-0238">DNA-binding</keyword>
<dbReference type="STRING" id="589873.EP12_02190"/>
<sequence length="238" mass="26552">MLAALSVRSYTKAMQQHSHNFYQLVLPLNGHIAIQVAQFNGNVGVGEGICIGPNMLHQFNAEQAARFVVADLTEVPHNIETAPSPVFRITPPLQSLLNYIEVQLTHSYSDDLQSSMVALFTQLLATQPTGKQLDRRITPILSRVHQNIAAKHTVNDLAKAACMGVTQFKGKFTDATGMGLRRYLIKLRMEKARALLSQTDTPIIEVAAQVGYDDVSAFTRRFTHYFGKPPKYYHRKSV</sequence>
<dbReference type="Pfam" id="PF12833">
    <property type="entry name" value="HTH_18"/>
    <property type="match status" value="1"/>
</dbReference>
<dbReference type="Proteomes" id="UP000263517">
    <property type="component" value="Unassembled WGS sequence"/>
</dbReference>
<dbReference type="PANTHER" id="PTHR46796">
    <property type="entry name" value="HTH-TYPE TRANSCRIPTIONAL ACTIVATOR RHAS-RELATED"/>
    <property type="match status" value="1"/>
</dbReference>
<dbReference type="PROSITE" id="PS00041">
    <property type="entry name" value="HTH_ARAC_FAMILY_1"/>
    <property type="match status" value="1"/>
</dbReference>
<dbReference type="eggNOG" id="COG4977">
    <property type="taxonomic scope" value="Bacteria"/>
</dbReference>
<dbReference type="GO" id="GO:0003700">
    <property type="term" value="F:DNA-binding transcription factor activity"/>
    <property type="evidence" value="ECO:0007669"/>
    <property type="project" value="InterPro"/>
</dbReference>
<reference evidence="9 10" key="2">
    <citation type="journal article" date="2018" name="Nat. Biotechnol.">
        <title>A standardized bacterial taxonomy based on genome phylogeny substantially revises the tree of life.</title>
        <authorList>
            <person name="Parks D.H."/>
            <person name="Chuvochina M."/>
            <person name="Waite D.W."/>
            <person name="Rinke C."/>
            <person name="Skarshewski A."/>
            <person name="Chaumeil P.A."/>
            <person name="Hugenholtz P."/>
        </authorList>
    </citation>
    <scope>NUCLEOTIDE SEQUENCE [LARGE SCALE GENOMIC DNA]</scope>
    <source>
        <strain evidence="7">UBA11621</strain>
        <strain evidence="6">UBA11978</strain>
    </source>
</reference>
<evidence type="ECO:0000313" key="6">
    <source>
        <dbReference type="EMBL" id="HAW76909.1"/>
    </source>
</evidence>
<dbReference type="Proteomes" id="UP000056090">
    <property type="component" value="Chromosome"/>
</dbReference>
<keyword evidence="3" id="KW-0804">Transcription</keyword>
<name>A0A075P2J9_9ALTE</name>
<evidence type="ECO:0000313" key="5">
    <source>
        <dbReference type="EMBL" id="AIF97577.1"/>
    </source>
</evidence>
<dbReference type="GeneID" id="78253732"/>
<dbReference type="InterPro" id="IPR018062">
    <property type="entry name" value="HTH_AraC-typ_CS"/>
</dbReference>
<feature type="domain" description="HTH araC/xylS-type" evidence="4">
    <location>
        <begin position="138"/>
        <end position="236"/>
    </location>
</feature>
<dbReference type="InterPro" id="IPR050204">
    <property type="entry name" value="AraC_XylS_family_regulators"/>
</dbReference>
<dbReference type="RefSeq" id="WP_044055749.1">
    <property type="nucleotide sequence ID" value="NZ_CALBIY010000058.1"/>
</dbReference>
<dbReference type="AlphaFoldDB" id="A0A075P2J9"/>
<reference evidence="5 8" key="1">
    <citation type="submission" date="2014-06" db="EMBL/GenBank/DDBJ databases">
        <title>Genomes of Alteromonas australica, a world apart.</title>
        <authorList>
            <person name="Gonzaga A."/>
            <person name="Lopez-Perez M."/>
            <person name="Rodriguez-Valera F."/>
        </authorList>
    </citation>
    <scope>NUCLEOTIDE SEQUENCE [LARGE SCALE GENOMIC DNA]</scope>
    <source>
        <strain evidence="5 8">H 17</strain>
    </source>
</reference>
<dbReference type="eggNOG" id="COG1917">
    <property type="taxonomic scope" value="Bacteria"/>
</dbReference>
<dbReference type="KEGG" id="aal:EP13_02080"/>
<evidence type="ECO:0000256" key="3">
    <source>
        <dbReference type="ARBA" id="ARBA00023163"/>
    </source>
</evidence>
<dbReference type="PROSITE" id="PS01124">
    <property type="entry name" value="HTH_ARAC_FAMILY_2"/>
    <property type="match status" value="1"/>
</dbReference>
<evidence type="ECO:0000313" key="9">
    <source>
        <dbReference type="Proteomes" id="UP000263517"/>
    </source>
</evidence>